<reference evidence="5" key="1">
    <citation type="submission" date="2016-06" db="EMBL/GenBank/DDBJ databases">
        <title>Parallel loss of symbiosis genes in relatives of nitrogen-fixing non-legume Parasponia.</title>
        <authorList>
            <person name="Van Velzen R."/>
            <person name="Holmer R."/>
            <person name="Bu F."/>
            <person name="Rutten L."/>
            <person name="Van Zeijl A."/>
            <person name="Liu W."/>
            <person name="Santuari L."/>
            <person name="Cao Q."/>
            <person name="Sharma T."/>
            <person name="Shen D."/>
            <person name="Roswanjaya Y."/>
            <person name="Wardhani T."/>
            <person name="Kalhor M.S."/>
            <person name="Jansen J."/>
            <person name="Van den Hoogen J."/>
            <person name="Gungor B."/>
            <person name="Hartog M."/>
            <person name="Hontelez J."/>
            <person name="Verver J."/>
            <person name="Yang W.-C."/>
            <person name="Schijlen E."/>
            <person name="Repin R."/>
            <person name="Schilthuizen M."/>
            <person name="Schranz E."/>
            <person name="Heidstra R."/>
            <person name="Miyata K."/>
            <person name="Fedorova E."/>
            <person name="Kohlen W."/>
            <person name="Bisseling T."/>
            <person name="Smit S."/>
            <person name="Geurts R."/>
        </authorList>
    </citation>
    <scope>NUCLEOTIDE SEQUENCE [LARGE SCALE GENOMIC DNA]</scope>
    <source>
        <strain evidence="5">cv. RG33-2</strain>
    </source>
</reference>
<comment type="similarity">
    <text evidence="2">Belongs to the peptidase S8 family.</text>
</comment>
<evidence type="ECO:0000313" key="5">
    <source>
        <dbReference type="Proteomes" id="UP000237000"/>
    </source>
</evidence>
<comment type="subcellular location">
    <subcellularLocation>
        <location evidence="1">Secreted</location>
    </subcellularLocation>
</comment>
<accession>A0A2P5FDD8</accession>
<keyword evidence="5" id="KW-1185">Reference proteome</keyword>
<dbReference type="InterPro" id="IPR036852">
    <property type="entry name" value="Peptidase_S8/S53_dom_sf"/>
</dbReference>
<dbReference type="InterPro" id="IPR045051">
    <property type="entry name" value="SBT"/>
</dbReference>
<protein>
    <submittedName>
        <fullName evidence="4">Peptidase S8, subtilisin-related</fullName>
    </submittedName>
</protein>
<dbReference type="SUPFAM" id="SSF52743">
    <property type="entry name" value="Subtilisin-like"/>
    <property type="match status" value="1"/>
</dbReference>
<dbReference type="AlphaFoldDB" id="A0A2P5FDD8"/>
<comment type="caution">
    <text evidence="4">The sequence shown here is derived from an EMBL/GenBank/DDBJ whole genome shotgun (WGS) entry which is preliminary data.</text>
</comment>
<dbReference type="Gene3D" id="3.40.50.200">
    <property type="entry name" value="Peptidase S8/S53 domain"/>
    <property type="match status" value="1"/>
</dbReference>
<dbReference type="STRING" id="63057.A0A2P5FDD8"/>
<dbReference type="PANTHER" id="PTHR10795">
    <property type="entry name" value="PROPROTEIN CONVERTASE SUBTILISIN/KEXIN"/>
    <property type="match status" value="1"/>
</dbReference>
<gene>
    <name evidence="4" type="ORF">TorRG33x02_083210</name>
</gene>
<keyword evidence="3" id="KW-0732">Signal</keyword>
<proteinExistence type="inferred from homology"/>
<evidence type="ECO:0000256" key="2">
    <source>
        <dbReference type="ARBA" id="ARBA00011073"/>
    </source>
</evidence>
<dbReference type="GO" id="GO:0006508">
    <property type="term" value="P:proteolysis"/>
    <property type="evidence" value="ECO:0007669"/>
    <property type="project" value="InterPro"/>
</dbReference>
<sequence length="125" mass="13717">MEKGTIDRCFAGSLILGGALKINGWSTFRGKTSLRNMPLFYGPSFDLGRLLKQDVMAPGSNVLGAWVPNKSMENIGDNLKTIGTSYANLHVVGVVLVLKGAHSEWSPSAIRSGYHNHRENSRWML</sequence>
<dbReference type="GO" id="GO:0004252">
    <property type="term" value="F:serine-type endopeptidase activity"/>
    <property type="evidence" value="ECO:0007669"/>
    <property type="project" value="InterPro"/>
</dbReference>
<evidence type="ECO:0000256" key="3">
    <source>
        <dbReference type="ARBA" id="ARBA00022729"/>
    </source>
</evidence>
<dbReference type="InParanoid" id="A0A2P5FDD8"/>
<evidence type="ECO:0000313" key="4">
    <source>
        <dbReference type="EMBL" id="PON95798.1"/>
    </source>
</evidence>
<dbReference type="GO" id="GO:0005576">
    <property type="term" value="C:extracellular region"/>
    <property type="evidence" value="ECO:0007669"/>
    <property type="project" value="UniProtKB-SubCell"/>
</dbReference>
<organism evidence="4 5">
    <name type="scientific">Trema orientale</name>
    <name type="common">Charcoal tree</name>
    <name type="synonym">Celtis orientalis</name>
    <dbReference type="NCBI Taxonomy" id="63057"/>
    <lineage>
        <taxon>Eukaryota</taxon>
        <taxon>Viridiplantae</taxon>
        <taxon>Streptophyta</taxon>
        <taxon>Embryophyta</taxon>
        <taxon>Tracheophyta</taxon>
        <taxon>Spermatophyta</taxon>
        <taxon>Magnoliopsida</taxon>
        <taxon>eudicotyledons</taxon>
        <taxon>Gunneridae</taxon>
        <taxon>Pentapetalae</taxon>
        <taxon>rosids</taxon>
        <taxon>fabids</taxon>
        <taxon>Rosales</taxon>
        <taxon>Cannabaceae</taxon>
        <taxon>Trema</taxon>
    </lineage>
</organism>
<name>A0A2P5FDD8_TREOI</name>
<evidence type="ECO:0000256" key="1">
    <source>
        <dbReference type="ARBA" id="ARBA00004613"/>
    </source>
</evidence>
<dbReference type="Proteomes" id="UP000237000">
    <property type="component" value="Unassembled WGS sequence"/>
</dbReference>
<dbReference type="EMBL" id="JXTC01000042">
    <property type="protein sequence ID" value="PON95798.1"/>
    <property type="molecule type" value="Genomic_DNA"/>
</dbReference>